<dbReference type="Pfam" id="PF00965">
    <property type="entry name" value="TIMP"/>
    <property type="match status" value="1"/>
</dbReference>
<evidence type="ECO:0000256" key="3">
    <source>
        <dbReference type="PIRSR" id="PIRSR601820-1"/>
    </source>
</evidence>
<dbReference type="SUPFAM" id="SSF50242">
    <property type="entry name" value="TIMP-like"/>
    <property type="match status" value="1"/>
</dbReference>
<dbReference type="PANTHER" id="PTHR11844:SF33">
    <property type="entry name" value="TISSUE INHIBITOR OF METALLOPROTEINASE"/>
    <property type="match status" value="1"/>
</dbReference>
<dbReference type="InterPro" id="IPR008993">
    <property type="entry name" value="TIMP-like_OB-fold"/>
</dbReference>
<name>A0ABD3WT81_SINWO</name>
<dbReference type="Proteomes" id="UP001634394">
    <property type="component" value="Unassembled WGS sequence"/>
</dbReference>
<accession>A0ABD3WT81</accession>
<sequence>MSTIVLCSLLVLVVAIYVTLACRCTPMTLLQAMCNPNTTVVLARVSDGQPHQVIDVEYRSYDLNVSRILKTEAKRSLTLDDNYGSLLFPAKVSDCGGILTDGLDYVIAGYADINGELVSSHCYHYVPYEYLINDAYALRILIGEGDCNNA</sequence>
<keyword evidence="5" id="KW-0732">Signal</keyword>
<evidence type="ECO:0000256" key="1">
    <source>
        <dbReference type="ARBA" id="ARBA00004613"/>
    </source>
</evidence>
<dbReference type="EMBL" id="JBJQND010000005">
    <property type="protein sequence ID" value="KAL3877190.1"/>
    <property type="molecule type" value="Genomic_DNA"/>
</dbReference>
<keyword evidence="4" id="KW-1015">Disulfide bond</keyword>
<feature type="disulfide bond" evidence="4">
    <location>
        <begin position="24"/>
        <end position="122"/>
    </location>
</feature>
<keyword evidence="2" id="KW-0964">Secreted</keyword>
<evidence type="ECO:0000313" key="6">
    <source>
        <dbReference type="EMBL" id="KAL3877190.1"/>
    </source>
</evidence>
<evidence type="ECO:0000313" key="7">
    <source>
        <dbReference type="Proteomes" id="UP001634394"/>
    </source>
</evidence>
<dbReference type="PANTHER" id="PTHR11844">
    <property type="entry name" value="METALLOPROTEASE INHIBITOR"/>
    <property type="match status" value="1"/>
</dbReference>
<feature type="binding site" evidence="3">
    <location>
        <position position="22"/>
    </location>
    <ligand>
        <name>Zn(2+)</name>
        <dbReference type="ChEBI" id="CHEBI:29105"/>
        <note>ligand shared with metalloproteinase partner</note>
    </ligand>
</feature>
<feature type="signal peptide" evidence="5">
    <location>
        <begin position="1"/>
        <end position="21"/>
    </location>
</feature>
<keyword evidence="7" id="KW-1185">Reference proteome</keyword>
<keyword evidence="3" id="KW-0862">Zinc</keyword>
<dbReference type="AlphaFoldDB" id="A0ABD3WT81"/>
<evidence type="ECO:0000256" key="4">
    <source>
        <dbReference type="PIRSR" id="PIRSR601820-3"/>
    </source>
</evidence>
<proteinExistence type="predicted"/>
<evidence type="ECO:0000256" key="5">
    <source>
        <dbReference type="SAM" id="SignalP"/>
    </source>
</evidence>
<feature type="disulfide bond" evidence="4">
    <location>
        <begin position="22"/>
        <end position="95"/>
    </location>
</feature>
<comment type="subcellular location">
    <subcellularLocation>
        <location evidence="1">Secreted</location>
    </subcellularLocation>
</comment>
<dbReference type="Gene3D" id="2.40.50.120">
    <property type="match status" value="1"/>
</dbReference>
<reference evidence="6 7" key="1">
    <citation type="submission" date="2024-11" db="EMBL/GenBank/DDBJ databases">
        <title>Chromosome-level genome assembly of the freshwater bivalve Anodonta woodiana.</title>
        <authorList>
            <person name="Chen X."/>
        </authorList>
    </citation>
    <scope>NUCLEOTIDE SEQUENCE [LARGE SCALE GENOMIC DNA]</scope>
    <source>
        <strain evidence="6">MN2024</strain>
        <tissue evidence="6">Gills</tissue>
    </source>
</reference>
<dbReference type="InterPro" id="IPR001820">
    <property type="entry name" value="TIMP"/>
</dbReference>
<organism evidence="6 7">
    <name type="scientific">Sinanodonta woodiana</name>
    <name type="common">Chinese pond mussel</name>
    <name type="synonym">Anodonta woodiana</name>
    <dbReference type="NCBI Taxonomy" id="1069815"/>
    <lineage>
        <taxon>Eukaryota</taxon>
        <taxon>Metazoa</taxon>
        <taxon>Spiralia</taxon>
        <taxon>Lophotrochozoa</taxon>
        <taxon>Mollusca</taxon>
        <taxon>Bivalvia</taxon>
        <taxon>Autobranchia</taxon>
        <taxon>Heteroconchia</taxon>
        <taxon>Palaeoheterodonta</taxon>
        <taxon>Unionida</taxon>
        <taxon>Unionoidea</taxon>
        <taxon>Unionidae</taxon>
        <taxon>Unioninae</taxon>
        <taxon>Sinanodonta</taxon>
    </lineage>
</organism>
<comment type="caution">
    <text evidence="6">The sequence shown here is derived from an EMBL/GenBank/DDBJ whole genome shotgun (WGS) entry which is preliminary data.</text>
</comment>
<dbReference type="GO" id="GO:0005576">
    <property type="term" value="C:extracellular region"/>
    <property type="evidence" value="ECO:0007669"/>
    <property type="project" value="UniProtKB-SubCell"/>
</dbReference>
<feature type="chain" id="PRO_5044829784" evidence="5">
    <location>
        <begin position="22"/>
        <end position="150"/>
    </location>
</feature>
<protein>
    <submittedName>
        <fullName evidence="6">Uncharacterized protein</fullName>
    </submittedName>
</protein>
<keyword evidence="3" id="KW-0479">Metal-binding</keyword>
<evidence type="ECO:0000256" key="2">
    <source>
        <dbReference type="ARBA" id="ARBA00022525"/>
    </source>
</evidence>
<gene>
    <name evidence="6" type="ORF">ACJMK2_034931</name>
</gene>